<evidence type="ECO:0000256" key="3">
    <source>
        <dbReference type="ARBA" id="ARBA00004632"/>
    </source>
</evidence>
<comment type="catalytic activity">
    <reaction evidence="24">
        <text>decanoyl-CoA + H2O = decanoate + CoA + H(+)</text>
        <dbReference type="Rhea" id="RHEA:40059"/>
        <dbReference type="ChEBI" id="CHEBI:15377"/>
        <dbReference type="ChEBI" id="CHEBI:15378"/>
        <dbReference type="ChEBI" id="CHEBI:27689"/>
        <dbReference type="ChEBI" id="CHEBI:57287"/>
        <dbReference type="ChEBI" id="CHEBI:61430"/>
    </reaction>
    <physiologicalReaction direction="left-to-right" evidence="24">
        <dbReference type="Rhea" id="RHEA:40060"/>
    </physiologicalReaction>
</comment>
<evidence type="ECO:0000256" key="17">
    <source>
        <dbReference type="ARBA" id="ARBA00037002"/>
    </source>
</evidence>
<dbReference type="AlphaFoldDB" id="A0A6J7P7E9"/>
<dbReference type="InterPro" id="IPR052365">
    <property type="entry name" value="THEM4/THEM5_acyl-CoA_thioest"/>
</dbReference>
<keyword evidence="6" id="KW-0963">Cytoplasm</keyword>
<dbReference type="GO" id="GO:0016787">
    <property type="term" value="F:hydrolase activity"/>
    <property type="evidence" value="ECO:0007669"/>
    <property type="project" value="UniProtKB-KW"/>
</dbReference>
<keyword evidence="5" id="KW-1003">Cell membrane</keyword>
<comment type="catalytic activity">
    <reaction evidence="26">
        <text>tetradecanoyl-CoA + H2O = tetradecanoate + CoA + H(+)</text>
        <dbReference type="Rhea" id="RHEA:40119"/>
        <dbReference type="ChEBI" id="CHEBI:15377"/>
        <dbReference type="ChEBI" id="CHEBI:15378"/>
        <dbReference type="ChEBI" id="CHEBI:30807"/>
        <dbReference type="ChEBI" id="CHEBI:57287"/>
        <dbReference type="ChEBI" id="CHEBI:57385"/>
    </reaction>
    <physiologicalReaction direction="left-to-right" evidence="26">
        <dbReference type="Rhea" id="RHEA:40120"/>
    </physiologicalReaction>
</comment>
<comment type="catalytic activity">
    <reaction evidence="17">
        <text>(9Z)-octadecenoyl-CoA + H2O = (9Z)-octadecenoate + CoA + H(+)</text>
        <dbReference type="Rhea" id="RHEA:40139"/>
        <dbReference type="ChEBI" id="CHEBI:15377"/>
        <dbReference type="ChEBI" id="CHEBI:15378"/>
        <dbReference type="ChEBI" id="CHEBI:30823"/>
        <dbReference type="ChEBI" id="CHEBI:57287"/>
        <dbReference type="ChEBI" id="CHEBI:57387"/>
    </reaction>
    <physiologicalReaction direction="left-to-right" evidence="17">
        <dbReference type="Rhea" id="RHEA:40140"/>
    </physiologicalReaction>
</comment>
<evidence type="ECO:0000256" key="5">
    <source>
        <dbReference type="ARBA" id="ARBA00022475"/>
    </source>
</evidence>
<dbReference type="InterPro" id="IPR006683">
    <property type="entry name" value="Thioestr_dom"/>
</dbReference>
<evidence type="ECO:0000256" key="14">
    <source>
        <dbReference type="ARBA" id="ARBA00023136"/>
    </source>
</evidence>
<dbReference type="CDD" id="cd03443">
    <property type="entry name" value="PaaI_thioesterase"/>
    <property type="match status" value="1"/>
</dbReference>
<dbReference type="EMBL" id="CAEZXZ010000204">
    <property type="protein sequence ID" value="CAB4714625.1"/>
    <property type="molecule type" value="Genomic_DNA"/>
</dbReference>
<evidence type="ECO:0000256" key="2">
    <source>
        <dbReference type="ARBA" id="ARBA00004569"/>
    </source>
</evidence>
<dbReference type="Gene3D" id="3.10.129.10">
    <property type="entry name" value="Hotdog Thioesterase"/>
    <property type="match status" value="1"/>
</dbReference>
<dbReference type="PANTHER" id="PTHR12418:SF19">
    <property type="entry name" value="ACYL-COENZYME A THIOESTERASE THEM4"/>
    <property type="match status" value="1"/>
</dbReference>
<evidence type="ECO:0000256" key="23">
    <source>
        <dbReference type="ARBA" id="ARBA00047734"/>
    </source>
</evidence>
<organism evidence="29">
    <name type="scientific">freshwater metagenome</name>
    <dbReference type="NCBI Taxonomy" id="449393"/>
    <lineage>
        <taxon>unclassified sequences</taxon>
        <taxon>metagenomes</taxon>
        <taxon>ecological metagenomes</taxon>
    </lineage>
</organism>
<evidence type="ECO:0000256" key="11">
    <source>
        <dbReference type="ARBA" id="ARBA00022946"/>
    </source>
</evidence>
<dbReference type="GO" id="GO:0006915">
    <property type="term" value="P:apoptotic process"/>
    <property type="evidence" value="ECO:0007669"/>
    <property type="project" value="UniProtKB-KW"/>
</dbReference>
<proteinExistence type="inferred from homology"/>
<evidence type="ECO:0000256" key="16">
    <source>
        <dbReference type="ARBA" id="ARBA00035852"/>
    </source>
</evidence>
<evidence type="ECO:0000259" key="27">
    <source>
        <dbReference type="Pfam" id="PF03061"/>
    </source>
</evidence>
<evidence type="ECO:0000256" key="22">
    <source>
        <dbReference type="ARBA" id="ARBA00047588"/>
    </source>
</evidence>
<comment type="catalytic activity">
    <reaction evidence="16">
        <text>(5Z,8Z,11Z,14Z)-eicosatetraenoyl-CoA + H2O = (5Z,8Z,11Z,14Z)-eicosatetraenoate + CoA + H(+)</text>
        <dbReference type="Rhea" id="RHEA:40151"/>
        <dbReference type="ChEBI" id="CHEBI:15377"/>
        <dbReference type="ChEBI" id="CHEBI:15378"/>
        <dbReference type="ChEBI" id="CHEBI:32395"/>
        <dbReference type="ChEBI" id="CHEBI:57287"/>
        <dbReference type="ChEBI" id="CHEBI:57368"/>
    </reaction>
    <physiologicalReaction direction="left-to-right" evidence="16">
        <dbReference type="Rhea" id="RHEA:40152"/>
    </physiologicalReaction>
</comment>
<keyword evidence="14" id="KW-0472">Membrane</keyword>
<name>A0A6J7P7E9_9ZZZZ</name>
<evidence type="ECO:0000256" key="24">
    <source>
        <dbReference type="ARBA" id="ARBA00047969"/>
    </source>
</evidence>
<evidence type="ECO:0000256" key="15">
    <source>
        <dbReference type="ARBA" id="ARBA00023273"/>
    </source>
</evidence>
<dbReference type="GO" id="GO:0005743">
    <property type="term" value="C:mitochondrial inner membrane"/>
    <property type="evidence" value="ECO:0007669"/>
    <property type="project" value="UniProtKB-SubCell"/>
</dbReference>
<evidence type="ECO:0000256" key="1">
    <source>
        <dbReference type="ARBA" id="ARBA00004496"/>
    </source>
</evidence>
<protein>
    <recommendedName>
        <fullName evidence="20">Acyl-coenzyme A thioesterase THEM4</fullName>
        <ecNumber evidence="19">3.1.2.2</ecNumber>
    </recommendedName>
    <alternativeName>
        <fullName evidence="21">Thioesterase superfamily member 4</fullName>
    </alternativeName>
</protein>
<evidence type="ECO:0000256" key="25">
    <source>
        <dbReference type="ARBA" id="ARBA00048074"/>
    </source>
</evidence>
<comment type="subcellular location">
    <subcellularLocation>
        <location evidence="3">Cell projection</location>
        <location evidence="3">Ruffle membrane</location>
    </subcellularLocation>
    <subcellularLocation>
        <location evidence="1">Cytoplasm</location>
    </subcellularLocation>
    <subcellularLocation>
        <location evidence="4">Mitochondrion inner membrane</location>
        <topology evidence="4">Peripheral membrane protein</topology>
    </subcellularLocation>
    <subcellularLocation>
        <location evidence="2">Mitochondrion intermembrane space</location>
    </subcellularLocation>
</comment>
<evidence type="ECO:0000313" key="28">
    <source>
        <dbReference type="EMBL" id="CAB4714625.1"/>
    </source>
</evidence>
<evidence type="ECO:0000256" key="13">
    <source>
        <dbReference type="ARBA" id="ARBA00023128"/>
    </source>
</evidence>
<keyword evidence="7" id="KW-0053">Apoptosis</keyword>
<dbReference type="EC" id="3.1.2.2" evidence="19"/>
<feature type="domain" description="Thioesterase" evidence="27">
    <location>
        <begin position="60"/>
        <end position="121"/>
    </location>
</feature>
<keyword evidence="13" id="KW-0496">Mitochondrion</keyword>
<comment type="catalytic activity">
    <reaction evidence="25">
        <text>dodecanoyl-CoA + H2O = dodecanoate + CoA + H(+)</text>
        <dbReference type="Rhea" id="RHEA:30135"/>
        <dbReference type="ChEBI" id="CHEBI:15377"/>
        <dbReference type="ChEBI" id="CHEBI:15378"/>
        <dbReference type="ChEBI" id="CHEBI:18262"/>
        <dbReference type="ChEBI" id="CHEBI:57287"/>
        <dbReference type="ChEBI" id="CHEBI:57375"/>
    </reaction>
    <physiologicalReaction direction="left-to-right" evidence="25">
        <dbReference type="Rhea" id="RHEA:30136"/>
    </physiologicalReaction>
</comment>
<dbReference type="InterPro" id="IPR029069">
    <property type="entry name" value="HotDog_dom_sf"/>
</dbReference>
<evidence type="ECO:0000256" key="21">
    <source>
        <dbReference type="ARBA" id="ARBA00043210"/>
    </source>
</evidence>
<keyword evidence="10" id="KW-0276">Fatty acid metabolism</keyword>
<keyword evidence="11" id="KW-0809">Transit peptide</keyword>
<comment type="catalytic activity">
    <reaction evidence="22">
        <text>octanoyl-CoA + H2O = octanoate + CoA + H(+)</text>
        <dbReference type="Rhea" id="RHEA:30143"/>
        <dbReference type="ChEBI" id="CHEBI:15377"/>
        <dbReference type="ChEBI" id="CHEBI:15378"/>
        <dbReference type="ChEBI" id="CHEBI:25646"/>
        <dbReference type="ChEBI" id="CHEBI:57287"/>
        <dbReference type="ChEBI" id="CHEBI:57386"/>
    </reaction>
    <physiologicalReaction direction="left-to-right" evidence="22">
        <dbReference type="Rhea" id="RHEA:30144"/>
    </physiologicalReaction>
</comment>
<dbReference type="Pfam" id="PF03061">
    <property type="entry name" value="4HBT"/>
    <property type="match status" value="1"/>
</dbReference>
<keyword evidence="8" id="KW-0999">Mitochondrion inner membrane</keyword>
<comment type="catalytic activity">
    <reaction evidence="23">
        <text>hexadecanoyl-CoA + H2O = hexadecanoate + CoA + H(+)</text>
        <dbReference type="Rhea" id="RHEA:16645"/>
        <dbReference type="ChEBI" id="CHEBI:7896"/>
        <dbReference type="ChEBI" id="CHEBI:15377"/>
        <dbReference type="ChEBI" id="CHEBI:15378"/>
        <dbReference type="ChEBI" id="CHEBI:57287"/>
        <dbReference type="ChEBI" id="CHEBI:57379"/>
        <dbReference type="EC" id="3.1.2.2"/>
    </reaction>
    <physiologicalReaction direction="left-to-right" evidence="23">
        <dbReference type="Rhea" id="RHEA:16646"/>
    </physiologicalReaction>
</comment>
<evidence type="ECO:0000256" key="9">
    <source>
        <dbReference type="ARBA" id="ARBA00022801"/>
    </source>
</evidence>
<gene>
    <name evidence="28" type="ORF">UFOPK2625_01202</name>
    <name evidence="29" type="ORF">UFOPK4043_00512</name>
</gene>
<dbReference type="EMBL" id="CAFBPA010000056">
    <property type="protein sequence ID" value="CAB5001247.1"/>
    <property type="molecule type" value="Genomic_DNA"/>
</dbReference>
<evidence type="ECO:0000256" key="7">
    <source>
        <dbReference type="ARBA" id="ARBA00022703"/>
    </source>
</evidence>
<keyword evidence="9" id="KW-0378">Hydrolase</keyword>
<evidence type="ECO:0000256" key="20">
    <source>
        <dbReference type="ARBA" id="ARBA00040123"/>
    </source>
</evidence>
<evidence type="ECO:0000256" key="10">
    <source>
        <dbReference type="ARBA" id="ARBA00022832"/>
    </source>
</evidence>
<dbReference type="PANTHER" id="PTHR12418">
    <property type="entry name" value="ACYL-COENZYME A THIOESTERASE THEM4"/>
    <property type="match status" value="1"/>
</dbReference>
<dbReference type="GO" id="GO:0006631">
    <property type="term" value="P:fatty acid metabolic process"/>
    <property type="evidence" value="ECO:0007669"/>
    <property type="project" value="UniProtKB-KW"/>
</dbReference>
<evidence type="ECO:0000313" key="29">
    <source>
        <dbReference type="EMBL" id="CAB5001247.1"/>
    </source>
</evidence>
<dbReference type="SUPFAM" id="SSF54637">
    <property type="entry name" value="Thioesterase/thiol ester dehydrase-isomerase"/>
    <property type="match status" value="1"/>
</dbReference>
<evidence type="ECO:0000256" key="18">
    <source>
        <dbReference type="ARBA" id="ARBA00038456"/>
    </source>
</evidence>
<evidence type="ECO:0000256" key="26">
    <source>
        <dbReference type="ARBA" id="ARBA00048180"/>
    </source>
</evidence>
<comment type="similarity">
    <text evidence="18">Belongs to the THEM4/THEM5 thioesterase family.</text>
</comment>
<evidence type="ECO:0000256" key="8">
    <source>
        <dbReference type="ARBA" id="ARBA00022792"/>
    </source>
</evidence>
<sequence>MPERLASAPEPGESIPSHYRWCFGCGVDHSTGLHMVITAGEGLGVTGNFTVTEHHQGAPGLAHGGLLSAAIDEVLGSLNWLLGEPVVTAALTMQFLRPVPVGSILHIEAKVTGVVRRKVYTAAVGRLTDANGAIAIAASALFVQVPIEHFMKFGNKEQIDLAIADRASGGPSWRTGGHEVEVNP</sequence>
<accession>A0A6J7P7E9</accession>
<keyword evidence="15" id="KW-0966">Cell projection</keyword>
<evidence type="ECO:0000256" key="19">
    <source>
        <dbReference type="ARBA" id="ARBA00038848"/>
    </source>
</evidence>
<evidence type="ECO:0000256" key="12">
    <source>
        <dbReference type="ARBA" id="ARBA00023098"/>
    </source>
</evidence>
<evidence type="ECO:0000256" key="6">
    <source>
        <dbReference type="ARBA" id="ARBA00022490"/>
    </source>
</evidence>
<keyword evidence="12" id="KW-0443">Lipid metabolism</keyword>
<evidence type="ECO:0000256" key="4">
    <source>
        <dbReference type="ARBA" id="ARBA00004637"/>
    </source>
</evidence>
<reference evidence="29" key="1">
    <citation type="submission" date="2020-05" db="EMBL/GenBank/DDBJ databases">
        <authorList>
            <person name="Chiriac C."/>
            <person name="Salcher M."/>
            <person name="Ghai R."/>
            <person name="Kavagutti S V."/>
        </authorList>
    </citation>
    <scope>NUCLEOTIDE SEQUENCE</scope>
</reference>
<dbReference type="GO" id="GO:0032587">
    <property type="term" value="C:ruffle membrane"/>
    <property type="evidence" value="ECO:0007669"/>
    <property type="project" value="UniProtKB-SubCell"/>
</dbReference>
<dbReference type="GO" id="GO:0005758">
    <property type="term" value="C:mitochondrial intermembrane space"/>
    <property type="evidence" value="ECO:0007669"/>
    <property type="project" value="UniProtKB-SubCell"/>
</dbReference>